<dbReference type="PANTHER" id="PTHR31672">
    <property type="entry name" value="BNACNNG10540D PROTEIN"/>
    <property type="match status" value="1"/>
</dbReference>
<keyword evidence="3" id="KW-1185">Reference proteome</keyword>
<dbReference type="SUPFAM" id="SSF81383">
    <property type="entry name" value="F-box domain"/>
    <property type="match status" value="1"/>
</dbReference>
<accession>A0A6D2J954</accession>
<dbReference type="InterPro" id="IPR017451">
    <property type="entry name" value="F-box-assoc_interact_dom"/>
</dbReference>
<dbReference type="Gene3D" id="1.20.1280.50">
    <property type="match status" value="1"/>
</dbReference>
<dbReference type="NCBIfam" id="TIGR01640">
    <property type="entry name" value="F_box_assoc_1"/>
    <property type="match status" value="1"/>
</dbReference>
<organism evidence="2 3">
    <name type="scientific">Microthlaspi erraticum</name>
    <dbReference type="NCBI Taxonomy" id="1685480"/>
    <lineage>
        <taxon>Eukaryota</taxon>
        <taxon>Viridiplantae</taxon>
        <taxon>Streptophyta</taxon>
        <taxon>Embryophyta</taxon>
        <taxon>Tracheophyta</taxon>
        <taxon>Spermatophyta</taxon>
        <taxon>Magnoliopsida</taxon>
        <taxon>eudicotyledons</taxon>
        <taxon>Gunneridae</taxon>
        <taxon>Pentapetalae</taxon>
        <taxon>rosids</taxon>
        <taxon>malvids</taxon>
        <taxon>Brassicales</taxon>
        <taxon>Brassicaceae</taxon>
        <taxon>Coluteocarpeae</taxon>
        <taxon>Microthlaspi</taxon>
    </lineage>
</organism>
<dbReference type="AlphaFoldDB" id="A0A6D2J954"/>
<dbReference type="Pfam" id="PF00646">
    <property type="entry name" value="F-box"/>
    <property type="match status" value="1"/>
</dbReference>
<dbReference type="InterPro" id="IPR006527">
    <property type="entry name" value="F-box-assoc_dom_typ1"/>
</dbReference>
<dbReference type="Proteomes" id="UP000467841">
    <property type="component" value="Unassembled WGS sequence"/>
</dbReference>
<reference evidence="2" key="1">
    <citation type="submission" date="2020-01" db="EMBL/GenBank/DDBJ databases">
        <authorList>
            <person name="Mishra B."/>
        </authorList>
    </citation>
    <scope>NUCLEOTIDE SEQUENCE [LARGE SCALE GENOMIC DNA]</scope>
</reference>
<sequence>MESLPDDVIEHIRERLDVKALNKFKSVSKQWKHTIESPSFQKRQLLRRKQSGDPHVLLVSTHDVFLHTDVEPLRTLVVGSSASVKIPNPWKKNKKFYEVCKNSCDGLICLYNRYDPSIVFNPTTRWHRTFPLCNYQLEALERMSEFPPLSPGFGKDKINGTYKTVWLYNIRDNLIMHTTRKTICEVFDFTTNAWRGVARSSREQIRYTQAPVYVDGSLHWFTRSEYKVLSLDLHTLTFKVMSNTPFLHGSHSDSSEVTMFSLDGRLCVSEQVLAEQVIWSFDSESETWMRRYSIGLRSLVLGREIHTHTTSGFGEEEVVVL</sequence>
<proteinExistence type="predicted"/>
<evidence type="ECO:0000259" key="1">
    <source>
        <dbReference type="PROSITE" id="PS50181"/>
    </source>
</evidence>
<evidence type="ECO:0000313" key="3">
    <source>
        <dbReference type="Proteomes" id="UP000467841"/>
    </source>
</evidence>
<dbReference type="CDD" id="cd22157">
    <property type="entry name" value="F-box_AtFBW1-like"/>
    <property type="match status" value="1"/>
</dbReference>
<dbReference type="InterPro" id="IPR050796">
    <property type="entry name" value="SCF_F-box_component"/>
</dbReference>
<dbReference type="PANTHER" id="PTHR31672:SF13">
    <property type="entry name" value="F-BOX PROTEIN CPR30-LIKE"/>
    <property type="match status" value="1"/>
</dbReference>
<dbReference type="PROSITE" id="PS50181">
    <property type="entry name" value="FBOX"/>
    <property type="match status" value="1"/>
</dbReference>
<comment type="caution">
    <text evidence="2">The sequence shown here is derived from an EMBL/GenBank/DDBJ whole genome shotgun (WGS) entry which is preliminary data.</text>
</comment>
<dbReference type="InterPro" id="IPR011043">
    <property type="entry name" value="Gal_Oxase/kelch_b-propeller"/>
</dbReference>
<name>A0A6D2J954_9BRAS</name>
<protein>
    <recommendedName>
        <fullName evidence="1">F-box domain-containing protein</fullName>
    </recommendedName>
</protein>
<gene>
    <name evidence="2" type="ORF">MERR_LOCUS23387</name>
</gene>
<dbReference type="InterPro" id="IPR036047">
    <property type="entry name" value="F-box-like_dom_sf"/>
</dbReference>
<dbReference type="SUPFAM" id="SSF50965">
    <property type="entry name" value="Galactose oxidase, central domain"/>
    <property type="match status" value="1"/>
</dbReference>
<dbReference type="SMART" id="SM00256">
    <property type="entry name" value="FBOX"/>
    <property type="match status" value="1"/>
</dbReference>
<dbReference type="InterPro" id="IPR001810">
    <property type="entry name" value="F-box_dom"/>
</dbReference>
<dbReference type="EMBL" id="CACVBM020001163">
    <property type="protein sequence ID" value="CAA7036152.1"/>
    <property type="molecule type" value="Genomic_DNA"/>
</dbReference>
<feature type="domain" description="F-box" evidence="1">
    <location>
        <begin position="1"/>
        <end position="49"/>
    </location>
</feature>
<dbReference type="Pfam" id="PF07734">
    <property type="entry name" value="FBA_1"/>
    <property type="match status" value="1"/>
</dbReference>
<dbReference type="OrthoDB" id="1582872at2759"/>
<evidence type="ECO:0000313" key="2">
    <source>
        <dbReference type="EMBL" id="CAA7036152.1"/>
    </source>
</evidence>